<evidence type="ECO:0000313" key="4">
    <source>
        <dbReference type="EMBL" id="CBF77838.1"/>
    </source>
</evidence>
<dbReference type="Pfam" id="PF07814">
    <property type="entry name" value="WAPL"/>
    <property type="match status" value="1"/>
</dbReference>
<feature type="compositionally biased region" description="Basic and acidic residues" evidence="2">
    <location>
        <begin position="144"/>
        <end position="155"/>
    </location>
</feature>
<dbReference type="InParanoid" id="C8V9A8"/>
<dbReference type="Proteomes" id="UP000000560">
    <property type="component" value="Chromosome III"/>
</dbReference>
<dbReference type="eggNOG" id="ENOG502SFJA">
    <property type="taxonomic scope" value="Eukaryota"/>
</dbReference>
<feature type="compositionally biased region" description="Low complexity" evidence="2">
    <location>
        <begin position="60"/>
        <end position="71"/>
    </location>
</feature>
<dbReference type="RefSeq" id="XP_050467761.1">
    <property type="nucleotide sequence ID" value="XM_050611774.1"/>
</dbReference>
<dbReference type="AlphaFoldDB" id="C8V9A8"/>
<name>C8V9A8_EMENI</name>
<evidence type="ECO:0000259" key="3">
    <source>
        <dbReference type="Pfam" id="PF07814"/>
    </source>
</evidence>
<dbReference type="EMBL" id="BN001303">
    <property type="protein sequence ID" value="CBF77838.1"/>
    <property type="molecule type" value="Genomic_DNA"/>
</dbReference>
<dbReference type="KEGG" id="ani:ANIA_11130"/>
<keyword evidence="5" id="KW-1185">Reference proteome</keyword>
<feature type="region of interest" description="Disordered" evidence="2">
    <location>
        <begin position="124"/>
        <end position="176"/>
    </location>
</feature>
<dbReference type="OMA" id="KLCIDRT"/>
<reference evidence="5" key="1">
    <citation type="journal article" date="2005" name="Nature">
        <title>Sequencing of Aspergillus nidulans and comparative analysis with A. fumigatus and A. oryzae.</title>
        <authorList>
            <person name="Galagan J.E."/>
            <person name="Calvo S.E."/>
            <person name="Cuomo C."/>
            <person name="Ma L.J."/>
            <person name="Wortman J.R."/>
            <person name="Batzoglou S."/>
            <person name="Lee S.I."/>
            <person name="Basturkmen M."/>
            <person name="Spevak C.C."/>
            <person name="Clutterbuck J."/>
            <person name="Kapitonov V."/>
            <person name="Jurka J."/>
            <person name="Scazzocchio C."/>
            <person name="Farman M."/>
            <person name="Butler J."/>
            <person name="Purcell S."/>
            <person name="Harris S."/>
            <person name="Braus G.H."/>
            <person name="Draht O."/>
            <person name="Busch S."/>
            <person name="D'Enfert C."/>
            <person name="Bouchier C."/>
            <person name="Goldman G.H."/>
            <person name="Bell-Pedersen D."/>
            <person name="Griffiths-Jones S."/>
            <person name="Doonan J.H."/>
            <person name="Yu J."/>
            <person name="Vienken K."/>
            <person name="Pain A."/>
            <person name="Freitag M."/>
            <person name="Selker E.U."/>
            <person name="Archer D.B."/>
            <person name="Penalva M.A."/>
            <person name="Oakley B.R."/>
            <person name="Momany M."/>
            <person name="Tanaka T."/>
            <person name="Kumagai T."/>
            <person name="Asai K."/>
            <person name="Machida M."/>
            <person name="Nierman W.C."/>
            <person name="Denning D.W."/>
            <person name="Caddick M."/>
            <person name="Hynes M."/>
            <person name="Paoletti M."/>
            <person name="Fischer R."/>
            <person name="Miller B."/>
            <person name="Dyer P."/>
            <person name="Sachs M.S."/>
            <person name="Osmani S.A."/>
            <person name="Birren B.W."/>
        </authorList>
    </citation>
    <scope>NUCLEOTIDE SEQUENCE [LARGE SCALE GENOMIC DNA]</scope>
    <source>
        <strain evidence="5">FGSC A4 / ATCC 38163 / CBS 112.46 / NRRL 194 / M139</strain>
    </source>
</reference>
<evidence type="ECO:0000313" key="5">
    <source>
        <dbReference type="Proteomes" id="UP000000560"/>
    </source>
</evidence>
<dbReference type="HOGENOM" id="CLU_402793_0_0_1"/>
<dbReference type="PANTHER" id="PTHR22100:SF13">
    <property type="entry name" value="WINGS APART-LIKE PROTEIN HOMOLOG"/>
    <property type="match status" value="1"/>
</dbReference>
<feature type="compositionally biased region" description="Low complexity" evidence="2">
    <location>
        <begin position="29"/>
        <end position="41"/>
    </location>
</feature>
<dbReference type="PANTHER" id="PTHR22100">
    <property type="entry name" value="WINGS APART-LIKE PROTEIN HOMOLOG"/>
    <property type="match status" value="1"/>
</dbReference>
<dbReference type="InterPro" id="IPR011989">
    <property type="entry name" value="ARM-like"/>
</dbReference>
<dbReference type="STRING" id="227321.C8V9A8"/>
<reference evidence="5" key="2">
    <citation type="journal article" date="2009" name="Fungal Genet. Biol.">
        <title>The 2008 update of the Aspergillus nidulans genome annotation: a community effort.</title>
        <authorList>
            <person name="Wortman J.R."/>
            <person name="Gilsenan J.M."/>
            <person name="Joardar V."/>
            <person name="Deegan J."/>
            <person name="Clutterbuck J."/>
            <person name="Andersen M.R."/>
            <person name="Archer D."/>
            <person name="Bencina M."/>
            <person name="Braus G."/>
            <person name="Coutinho P."/>
            <person name="von Dohren H."/>
            <person name="Doonan J."/>
            <person name="Driessen A.J."/>
            <person name="Durek P."/>
            <person name="Espeso E."/>
            <person name="Fekete E."/>
            <person name="Flipphi M."/>
            <person name="Estrada C.G."/>
            <person name="Geysens S."/>
            <person name="Goldman G."/>
            <person name="de Groot P.W."/>
            <person name="Hansen K."/>
            <person name="Harris S.D."/>
            <person name="Heinekamp T."/>
            <person name="Helmstaedt K."/>
            <person name="Henrissat B."/>
            <person name="Hofmann G."/>
            <person name="Homan T."/>
            <person name="Horio T."/>
            <person name="Horiuchi H."/>
            <person name="James S."/>
            <person name="Jones M."/>
            <person name="Karaffa L."/>
            <person name="Karanyi Z."/>
            <person name="Kato M."/>
            <person name="Keller N."/>
            <person name="Kelly D.E."/>
            <person name="Kiel J.A."/>
            <person name="Kim J.M."/>
            <person name="van der Klei I.J."/>
            <person name="Klis F.M."/>
            <person name="Kovalchuk A."/>
            <person name="Krasevec N."/>
            <person name="Kubicek C.P."/>
            <person name="Liu B."/>
            <person name="Maccabe A."/>
            <person name="Meyer V."/>
            <person name="Mirabito P."/>
            <person name="Miskei M."/>
            <person name="Mos M."/>
            <person name="Mullins J."/>
            <person name="Nelson D.R."/>
            <person name="Nielsen J."/>
            <person name="Oakley B.R."/>
            <person name="Osmani S.A."/>
            <person name="Pakula T."/>
            <person name="Paszewski A."/>
            <person name="Paulsen I."/>
            <person name="Pilsyk S."/>
            <person name="Pocsi I."/>
            <person name="Punt P.J."/>
            <person name="Ram A.F."/>
            <person name="Ren Q."/>
            <person name="Robellet X."/>
            <person name="Robson G."/>
            <person name="Seiboth B."/>
            <person name="van Solingen P."/>
            <person name="Specht T."/>
            <person name="Sun J."/>
            <person name="Taheri-Talesh N."/>
            <person name="Takeshita N."/>
            <person name="Ussery D."/>
            <person name="vanKuyk P.A."/>
            <person name="Visser H."/>
            <person name="van de Vondervoort P.J."/>
            <person name="de Vries R.P."/>
            <person name="Walton J."/>
            <person name="Xiang X."/>
            <person name="Xiong Y."/>
            <person name="Zeng A.P."/>
            <person name="Brandt B.W."/>
            <person name="Cornell M.J."/>
            <person name="van den Hondel C.A."/>
            <person name="Visser J."/>
            <person name="Oliver S.G."/>
            <person name="Turner G."/>
        </authorList>
    </citation>
    <scope>GENOME REANNOTATION</scope>
    <source>
        <strain evidence="5">FGSC A4 / ATCC 38163 / CBS 112.46 / NRRL 194 / M139</strain>
    </source>
</reference>
<feature type="compositionally biased region" description="Basic and acidic residues" evidence="2">
    <location>
        <begin position="88"/>
        <end position="98"/>
    </location>
</feature>
<evidence type="ECO:0000256" key="2">
    <source>
        <dbReference type="SAM" id="MobiDB-lite"/>
    </source>
</evidence>
<dbReference type="GeneID" id="74896799"/>
<protein>
    <recommendedName>
        <fullName evidence="3">Wings apart-like protein C-terminal domain-containing protein</fullName>
    </recommendedName>
</protein>
<evidence type="ECO:0000256" key="1">
    <source>
        <dbReference type="ARBA" id="ARBA00006854"/>
    </source>
</evidence>
<feature type="domain" description="Wings apart-like protein C-terminal" evidence="3">
    <location>
        <begin position="304"/>
        <end position="641"/>
    </location>
</feature>
<feature type="compositionally biased region" description="Polar residues" evidence="2">
    <location>
        <begin position="46"/>
        <end position="59"/>
    </location>
</feature>
<accession>C8V9A8</accession>
<dbReference type="OrthoDB" id="5976022at2759"/>
<feature type="compositionally biased region" description="Basic and acidic residues" evidence="2">
    <location>
        <begin position="162"/>
        <end position="174"/>
    </location>
</feature>
<organism evidence="4 5">
    <name type="scientific">Emericella nidulans (strain FGSC A4 / ATCC 38163 / CBS 112.46 / NRRL 194 / M139)</name>
    <name type="common">Aspergillus nidulans</name>
    <dbReference type="NCBI Taxonomy" id="227321"/>
    <lineage>
        <taxon>Eukaryota</taxon>
        <taxon>Fungi</taxon>
        <taxon>Dikarya</taxon>
        <taxon>Ascomycota</taxon>
        <taxon>Pezizomycotina</taxon>
        <taxon>Eurotiomycetes</taxon>
        <taxon>Eurotiomycetidae</taxon>
        <taxon>Eurotiales</taxon>
        <taxon>Aspergillaceae</taxon>
        <taxon>Aspergillus</taxon>
        <taxon>Aspergillus subgen. Nidulantes</taxon>
    </lineage>
</organism>
<dbReference type="VEuPathDB" id="FungiDB:AN11130"/>
<dbReference type="InterPro" id="IPR022771">
    <property type="entry name" value="WAPL_C"/>
</dbReference>
<gene>
    <name evidence="4" type="ORF">ANIA_11130</name>
</gene>
<comment type="similarity">
    <text evidence="1">Belongs to the WAPL family.</text>
</comment>
<feature type="region of interest" description="Disordered" evidence="2">
    <location>
        <begin position="1"/>
        <end position="102"/>
    </location>
</feature>
<sequence length="683" mass="75547">MSADRKRPVTYGKSPSHRPEPILRGLGDTSTRSPKSRTSPSDGFTAFSSPESSIRSPQHSPLSENSTSSSPSKRENERSVMQRKRRKLTNEETCRDRTQSQINSEASADINLCGNEDILLEISHRDDNQSSSSYWRSVPRQKHKSEPIGREHEGDNAQSVSQKDDPTCTRKRLVDSLGTTGNDGAVIIPISDAVPKSAHSSQVNVSNEAELVSTRPGSTRESVKIVTRDPGRLQNLTGPKPPISRSSRFTYSRQRSFLNDPLSLTDSEPLGIGSSYYFDTEKELRSAHVSRIPPAEDDTHDMKPVRSIHELRQAGDNARFREVVDSLFEDIEDAHTTSSGRCRGLAELCAKLLDSEFVYRFSEQGFDERLVNCTPKSLDIVSASLVLSAYKLIIIGGHASCIFSEAVWAKILELLPQFLDMDADLNTLAREPSIGLSRTAQASVRGIRSHLLPVIGAPSPYLSPQLLAVDCTESSLKVLRQSSHTICSIPASLLNRLVDFLIAKASANMNGHTLANETHFLLALFSILENYSVISEPFDRDHRLCFQRLSQLHGLLFLDHYDRSRQVSMSYVRVILNLTNREPTLCASFASQELVSGLAKIVVGNFSNVSNRSLVQEGDSLNEVILALGTLINLSEKTEQARAILVHADGSAVPIFHQLLEQFSSSINAMDQVRNMLFLIILV</sequence>
<dbReference type="InterPro" id="IPR039874">
    <property type="entry name" value="WAPL"/>
</dbReference>
<proteinExistence type="inferred from homology"/>
<dbReference type="Gene3D" id="1.25.10.10">
    <property type="entry name" value="Leucine-rich Repeat Variant"/>
    <property type="match status" value="1"/>
</dbReference>